<feature type="region of interest" description="Disordered" evidence="2">
    <location>
        <begin position="263"/>
        <end position="297"/>
    </location>
</feature>
<dbReference type="AlphaFoldDB" id="A0A6G1KZN3"/>
<dbReference type="EMBL" id="ML995881">
    <property type="protein sequence ID" value="KAF2765900.1"/>
    <property type="molecule type" value="Genomic_DNA"/>
</dbReference>
<name>A0A6G1KZN3_9PEZI</name>
<proteinExistence type="predicted"/>
<evidence type="ECO:0000313" key="4">
    <source>
        <dbReference type="Proteomes" id="UP000799436"/>
    </source>
</evidence>
<accession>A0A6G1KZN3</accession>
<feature type="coiled-coil region" evidence="1">
    <location>
        <begin position="304"/>
        <end position="335"/>
    </location>
</feature>
<feature type="compositionally biased region" description="Basic and acidic residues" evidence="2">
    <location>
        <begin position="428"/>
        <end position="437"/>
    </location>
</feature>
<evidence type="ECO:0000256" key="2">
    <source>
        <dbReference type="SAM" id="MobiDB-lite"/>
    </source>
</evidence>
<sequence length="446" mass="50146">MLDDNLPTFFLKPSANAKHHRELYLSYQGSEPAPSYSLKHVDPESASPHDRNCYAAALFDSHNADILYGEVVVRPSFSPPTLSQEDIRRNGGVPPPPQPNLPNEFVIQLYAPDQQVRVERKEGKWGSSDSYEFSMPTTSFRTPSASTLDRGQSDPASLNITPKVNFVWKRESKLNKDLTCYYTGKNTDDVKKKSRKDPDIIITLWRSLREMTMYEPNLSRVDIEDPRGLEMVLLLSAVVLKDVYFGGNIKDIFNVSDTPCQRKLSGGGRKLSNPQHTHSIHGAPNPLEERRKRAAMEKADELAARRLQKQAEEEARAAARKNAEVERETERLRKIYGVQPIPYRAPNRANSSHSRNPYIQGFPHQTQVNLLHPFQPPPPLRFNGLYIQPAASSSALVMSGANPNASPLNVPGPQRPGKKKSFFGLRSTSDDATERQRLPKKSSAIW</sequence>
<protein>
    <submittedName>
        <fullName evidence="3">Uncharacterized protein</fullName>
    </submittedName>
</protein>
<keyword evidence="1" id="KW-0175">Coiled coil</keyword>
<feature type="region of interest" description="Disordered" evidence="2">
    <location>
        <begin position="80"/>
        <end position="101"/>
    </location>
</feature>
<feature type="region of interest" description="Disordered" evidence="2">
    <location>
        <begin position="404"/>
        <end position="446"/>
    </location>
</feature>
<evidence type="ECO:0000313" key="3">
    <source>
        <dbReference type="EMBL" id="KAF2765900.1"/>
    </source>
</evidence>
<keyword evidence="4" id="KW-1185">Reference proteome</keyword>
<dbReference type="Proteomes" id="UP000799436">
    <property type="component" value="Unassembled WGS sequence"/>
</dbReference>
<organism evidence="3 4">
    <name type="scientific">Teratosphaeria nubilosa</name>
    <dbReference type="NCBI Taxonomy" id="161662"/>
    <lineage>
        <taxon>Eukaryota</taxon>
        <taxon>Fungi</taxon>
        <taxon>Dikarya</taxon>
        <taxon>Ascomycota</taxon>
        <taxon>Pezizomycotina</taxon>
        <taxon>Dothideomycetes</taxon>
        <taxon>Dothideomycetidae</taxon>
        <taxon>Mycosphaerellales</taxon>
        <taxon>Teratosphaeriaceae</taxon>
        <taxon>Teratosphaeria</taxon>
    </lineage>
</organism>
<feature type="region of interest" description="Disordered" evidence="2">
    <location>
        <begin position="121"/>
        <end position="154"/>
    </location>
</feature>
<reference evidence="3" key="1">
    <citation type="journal article" date="2020" name="Stud. Mycol.">
        <title>101 Dothideomycetes genomes: a test case for predicting lifestyles and emergence of pathogens.</title>
        <authorList>
            <person name="Haridas S."/>
            <person name="Albert R."/>
            <person name="Binder M."/>
            <person name="Bloem J."/>
            <person name="Labutti K."/>
            <person name="Salamov A."/>
            <person name="Andreopoulos B."/>
            <person name="Baker S."/>
            <person name="Barry K."/>
            <person name="Bills G."/>
            <person name="Bluhm B."/>
            <person name="Cannon C."/>
            <person name="Castanera R."/>
            <person name="Culley D."/>
            <person name="Daum C."/>
            <person name="Ezra D."/>
            <person name="Gonzalez J."/>
            <person name="Henrissat B."/>
            <person name="Kuo A."/>
            <person name="Liang C."/>
            <person name="Lipzen A."/>
            <person name="Lutzoni F."/>
            <person name="Magnuson J."/>
            <person name="Mondo S."/>
            <person name="Nolan M."/>
            <person name="Ohm R."/>
            <person name="Pangilinan J."/>
            <person name="Park H.-J."/>
            <person name="Ramirez L."/>
            <person name="Alfaro M."/>
            <person name="Sun H."/>
            <person name="Tritt A."/>
            <person name="Yoshinaga Y."/>
            <person name="Zwiers L.-H."/>
            <person name="Turgeon B."/>
            <person name="Goodwin S."/>
            <person name="Spatafora J."/>
            <person name="Crous P."/>
            <person name="Grigoriev I."/>
        </authorList>
    </citation>
    <scope>NUCLEOTIDE SEQUENCE</scope>
    <source>
        <strain evidence="3">CBS 116005</strain>
    </source>
</reference>
<evidence type="ECO:0000256" key="1">
    <source>
        <dbReference type="SAM" id="Coils"/>
    </source>
</evidence>
<feature type="compositionally biased region" description="Basic and acidic residues" evidence="2">
    <location>
        <begin position="287"/>
        <end position="297"/>
    </location>
</feature>
<dbReference type="OrthoDB" id="3357341at2759"/>
<gene>
    <name evidence="3" type="ORF">EJ03DRAFT_279184</name>
</gene>
<feature type="compositionally biased region" description="Polar residues" evidence="2">
    <location>
        <begin position="127"/>
        <end position="154"/>
    </location>
</feature>